<organism evidence="4 5">
    <name type="scientific">Endocarpon pusillum</name>
    <dbReference type="NCBI Taxonomy" id="364733"/>
    <lineage>
        <taxon>Eukaryota</taxon>
        <taxon>Fungi</taxon>
        <taxon>Dikarya</taxon>
        <taxon>Ascomycota</taxon>
        <taxon>Pezizomycotina</taxon>
        <taxon>Eurotiomycetes</taxon>
        <taxon>Chaetothyriomycetidae</taxon>
        <taxon>Verrucariales</taxon>
        <taxon>Verrucariaceae</taxon>
        <taxon>Endocarpon</taxon>
    </lineage>
</organism>
<keyword evidence="3" id="KW-0560">Oxidoreductase</keyword>
<sequence length="253" mass="27149">MTSKTIILTGATRGIGLAIANFLLKGSEKHNLVVLGRNEEALRELEARAPSQVKPLAGDFSNLSLGQAAVDLALSAFGRIDGLIINHGTLGELSRIVDCDLVNFRETFDINFISAVALVKAAIPELRKSRGRIVLTSSGAALNAYSSWLGYGSSKASINHLAMTLKSEEPDIVAVAIRPGTVDTGMQTSLRNEFADVMDPGDRAKFANLKRDGKLLRPDQPGNVMARLVLNAPTKLSGQFLSWDDASLTDFQD</sequence>
<dbReference type="PANTHER" id="PTHR43008">
    <property type="entry name" value="BENZIL REDUCTASE"/>
    <property type="match status" value="1"/>
</dbReference>
<evidence type="ECO:0000256" key="1">
    <source>
        <dbReference type="ARBA" id="ARBA00006484"/>
    </source>
</evidence>
<evidence type="ECO:0000256" key="3">
    <source>
        <dbReference type="ARBA" id="ARBA00023002"/>
    </source>
</evidence>
<dbReference type="PRINTS" id="PR00081">
    <property type="entry name" value="GDHRDH"/>
</dbReference>
<dbReference type="GO" id="GO:0050664">
    <property type="term" value="F:oxidoreductase activity, acting on NAD(P)H, oxygen as acceptor"/>
    <property type="evidence" value="ECO:0007669"/>
    <property type="project" value="TreeGrafter"/>
</dbReference>
<dbReference type="Gene3D" id="3.40.50.720">
    <property type="entry name" value="NAD(P)-binding Rossmann-like Domain"/>
    <property type="match status" value="1"/>
</dbReference>
<gene>
    <name evidence="4" type="ORF">GJ744_007681</name>
</gene>
<proteinExistence type="inferred from homology"/>
<dbReference type="InterPro" id="IPR002347">
    <property type="entry name" value="SDR_fam"/>
</dbReference>
<evidence type="ECO:0000313" key="4">
    <source>
        <dbReference type="EMBL" id="KAF7509643.1"/>
    </source>
</evidence>
<reference evidence="4" key="1">
    <citation type="submission" date="2020-02" db="EMBL/GenBank/DDBJ databases">
        <authorList>
            <person name="Palmer J.M."/>
        </authorList>
    </citation>
    <scope>NUCLEOTIDE SEQUENCE</scope>
    <source>
        <strain evidence="4">EPUS1.4</strain>
        <tissue evidence="4">Thallus</tissue>
    </source>
</reference>
<name>A0A8H7AIC7_9EURO</name>
<keyword evidence="5" id="KW-1185">Reference proteome</keyword>
<dbReference type="AlphaFoldDB" id="A0A8H7AIC7"/>
<comment type="caution">
    <text evidence="4">The sequence shown here is derived from an EMBL/GenBank/DDBJ whole genome shotgun (WGS) entry which is preliminary data.</text>
</comment>
<dbReference type="SUPFAM" id="SSF51735">
    <property type="entry name" value="NAD(P)-binding Rossmann-fold domains"/>
    <property type="match status" value="1"/>
</dbReference>
<dbReference type="FunFam" id="3.40.50.720:FF:000281">
    <property type="entry name" value="Uncharacterized oxidoreductase YIR035C"/>
    <property type="match status" value="1"/>
</dbReference>
<dbReference type="InterPro" id="IPR036291">
    <property type="entry name" value="NAD(P)-bd_dom_sf"/>
</dbReference>
<evidence type="ECO:0000256" key="2">
    <source>
        <dbReference type="ARBA" id="ARBA00022857"/>
    </source>
</evidence>
<keyword evidence="2" id="KW-0521">NADP</keyword>
<accession>A0A8H7AIC7</accession>
<dbReference type="PANTHER" id="PTHR43008:SF8">
    <property type="entry name" value="BENZIL REDUCTASE ((S)-BENZOIN FORMING) IRC24"/>
    <property type="match status" value="1"/>
</dbReference>
<dbReference type="Proteomes" id="UP000606974">
    <property type="component" value="Unassembled WGS sequence"/>
</dbReference>
<dbReference type="OrthoDB" id="153074at2759"/>
<evidence type="ECO:0000313" key="5">
    <source>
        <dbReference type="Proteomes" id="UP000606974"/>
    </source>
</evidence>
<protein>
    <recommendedName>
        <fullName evidence="6">Short-chain dehydrogenase</fullName>
    </recommendedName>
</protein>
<dbReference type="EMBL" id="JAACFV010000039">
    <property type="protein sequence ID" value="KAF7509643.1"/>
    <property type="molecule type" value="Genomic_DNA"/>
</dbReference>
<dbReference type="Pfam" id="PF00106">
    <property type="entry name" value="adh_short"/>
    <property type="match status" value="1"/>
</dbReference>
<comment type="similarity">
    <text evidence="1">Belongs to the short-chain dehydrogenases/reductases (SDR) family.</text>
</comment>
<evidence type="ECO:0008006" key="6">
    <source>
        <dbReference type="Google" id="ProtNLM"/>
    </source>
</evidence>